<accession>A0A9N9GW58</accession>
<keyword evidence="2" id="KW-1185">Reference proteome</keyword>
<reference evidence="1" key="1">
    <citation type="submission" date="2021-06" db="EMBL/GenBank/DDBJ databases">
        <authorList>
            <person name="Kallberg Y."/>
            <person name="Tangrot J."/>
            <person name="Rosling A."/>
        </authorList>
    </citation>
    <scope>NUCLEOTIDE SEQUENCE</scope>
    <source>
        <strain evidence="1">FL966</strain>
    </source>
</reference>
<sequence length="81" mass="9412">MFFIRLAEALRIISRKHPTKILESTMNSFNKVKKFDPVLIISPNHNWIAQSQQEPIGTAWILNKVGVRKSDVGEDDNFFKR</sequence>
<comment type="caution">
    <text evidence="1">The sequence shown here is derived from an EMBL/GenBank/DDBJ whole genome shotgun (WGS) entry which is preliminary data.</text>
</comment>
<organism evidence="1 2">
    <name type="scientific">Cetraspora pellucida</name>
    <dbReference type="NCBI Taxonomy" id="1433469"/>
    <lineage>
        <taxon>Eukaryota</taxon>
        <taxon>Fungi</taxon>
        <taxon>Fungi incertae sedis</taxon>
        <taxon>Mucoromycota</taxon>
        <taxon>Glomeromycotina</taxon>
        <taxon>Glomeromycetes</taxon>
        <taxon>Diversisporales</taxon>
        <taxon>Gigasporaceae</taxon>
        <taxon>Cetraspora</taxon>
    </lineage>
</organism>
<dbReference type="OrthoDB" id="2352581at2759"/>
<protein>
    <submittedName>
        <fullName evidence="1">13698_t:CDS:1</fullName>
    </submittedName>
</protein>
<dbReference type="AlphaFoldDB" id="A0A9N9GW58"/>
<evidence type="ECO:0000313" key="2">
    <source>
        <dbReference type="Proteomes" id="UP000789759"/>
    </source>
</evidence>
<name>A0A9N9GW58_9GLOM</name>
<gene>
    <name evidence="1" type="ORF">CPELLU_LOCUS8321</name>
</gene>
<dbReference type="EMBL" id="CAJVQA010005877">
    <property type="protein sequence ID" value="CAG8629635.1"/>
    <property type="molecule type" value="Genomic_DNA"/>
</dbReference>
<dbReference type="Proteomes" id="UP000789759">
    <property type="component" value="Unassembled WGS sequence"/>
</dbReference>
<proteinExistence type="predicted"/>
<evidence type="ECO:0000313" key="1">
    <source>
        <dbReference type="EMBL" id="CAG8629635.1"/>
    </source>
</evidence>